<dbReference type="PRINTS" id="PR01896">
    <property type="entry name" value="TAP1PROTEIN"/>
</dbReference>
<feature type="domain" description="ABC transmembrane type-1" evidence="12">
    <location>
        <begin position="26"/>
        <end position="308"/>
    </location>
</feature>
<dbReference type="RefSeq" id="WP_080064878.1">
    <property type="nucleotide sequence ID" value="NZ_MZGX01000015.1"/>
</dbReference>
<dbReference type="GO" id="GO:0005886">
    <property type="term" value="C:plasma membrane"/>
    <property type="evidence" value="ECO:0007669"/>
    <property type="project" value="UniProtKB-SubCell"/>
</dbReference>
<feature type="domain" description="ABC transporter" evidence="11">
    <location>
        <begin position="345"/>
        <end position="578"/>
    </location>
</feature>
<keyword evidence="8 10" id="KW-1133">Transmembrane helix</keyword>
<evidence type="ECO:0000256" key="3">
    <source>
        <dbReference type="ARBA" id="ARBA00022475"/>
    </source>
</evidence>
<evidence type="ECO:0000256" key="2">
    <source>
        <dbReference type="ARBA" id="ARBA00022448"/>
    </source>
</evidence>
<keyword evidence="14" id="KW-1185">Reference proteome</keyword>
<dbReference type="PANTHER" id="PTHR43394">
    <property type="entry name" value="ATP-DEPENDENT PERMEASE MDL1, MITOCHONDRIAL"/>
    <property type="match status" value="1"/>
</dbReference>
<feature type="transmembrane region" description="Helical" evidence="10">
    <location>
        <begin position="21"/>
        <end position="42"/>
    </location>
</feature>
<dbReference type="GO" id="GO:0016887">
    <property type="term" value="F:ATP hydrolysis activity"/>
    <property type="evidence" value="ECO:0007669"/>
    <property type="project" value="InterPro"/>
</dbReference>
<dbReference type="STRING" id="48256.CLHUN_24520"/>
<keyword evidence="4 10" id="KW-0812">Transmembrane</keyword>
<evidence type="ECO:0000256" key="1">
    <source>
        <dbReference type="ARBA" id="ARBA00004651"/>
    </source>
</evidence>
<dbReference type="InterPro" id="IPR027417">
    <property type="entry name" value="P-loop_NTPase"/>
</dbReference>
<dbReference type="EMBL" id="MZGX01000015">
    <property type="protein sequence ID" value="OPX43732.1"/>
    <property type="molecule type" value="Genomic_DNA"/>
</dbReference>
<feature type="transmembrane region" description="Helical" evidence="10">
    <location>
        <begin position="167"/>
        <end position="184"/>
    </location>
</feature>
<comment type="subcellular location">
    <subcellularLocation>
        <location evidence="1">Cell membrane</location>
        <topology evidence="1">Multi-pass membrane protein</topology>
    </subcellularLocation>
</comment>
<evidence type="ECO:0000256" key="8">
    <source>
        <dbReference type="ARBA" id="ARBA00022989"/>
    </source>
</evidence>
<dbReference type="InterPro" id="IPR036640">
    <property type="entry name" value="ABC1_TM_sf"/>
</dbReference>
<evidence type="ECO:0000313" key="13">
    <source>
        <dbReference type="EMBL" id="OPX43732.1"/>
    </source>
</evidence>
<dbReference type="Gene3D" id="1.20.1560.10">
    <property type="entry name" value="ABC transporter type 1, transmembrane domain"/>
    <property type="match status" value="1"/>
</dbReference>
<dbReference type="SUPFAM" id="SSF90123">
    <property type="entry name" value="ABC transporter transmembrane region"/>
    <property type="match status" value="1"/>
</dbReference>
<keyword evidence="5" id="KW-0547">Nucleotide-binding</keyword>
<evidence type="ECO:0000256" key="10">
    <source>
        <dbReference type="SAM" id="Phobius"/>
    </source>
</evidence>
<evidence type="ECO:0000313" key="14">
    <source>
        <dbReference type="Proteomes" id="UP000191554"/>
    </source>
</evidence>
<keyword evidence="9 10" id="KW-0472">Membrane</keyword>
<keyword evidence="6" id="KW-0645">Protease</keyword>
<dbReference type="Proteomes" id="UP000191554">
    <property type="component" value="Unassembled WGS sequence"/>
</dbReference>
<evidence type="ECO:0000259" key="12">
    <source>
        <dbReference type="PROSITE" id="PS50929"/>
    </source>
</evidence>
<feature type="transmembrane region" description="Helical" evidence="10">
    <location>
        <begin position="255"/>
        <end position="273"/>
    </location>
</feature>
<keyword evidence="3" id="KW-1003">Cell membrane</keyword>
<proteinExistence type="predicted"/>
<keyword evidence="2" id="KW-0813">Transport</keyword>
<comment type="caution">
    <text evidence="13">The sequence shown here is derived from an EMBL/GenBank/DDBJ whole genome shotgun (WGS) entry which is preliminary data.</text>
</comment>
<dbReference type="InterPro" id="IPR011527">
    <property type="entry name" value="ABC1_TM_dom"/>
</dbReference>
<dbReference type="PROSITE" id="PS00211">
    <property type="entry name" value="ABC_TRANSPORTER_1"/>
    <property type="match status" value="1"/>
</dbReference>
<evidence type="ECO:0000256" key="5">
    <source>
        <dbReference type="ARBA" id="ARBA00022741"/>
    </source>
</evidence>
<evidence type="ECO:0000256" key="6">
    <source>
        <dbReference type="ARBA" id="ARBA00022807"/>
    </source>
</evidence>
<accession>A0A1V4SIK9</accession>
<dbReference type="InterPro" id="IPR003593">
    <property type="entry name" value="AAA+_ATPase"/>
</dbReference>
<dbReference type="InterPro" id="IPR003439">
    <property type="entry name" value="ABC_transporter-like_ATP-bd"/>
</dbReference>
<name>A0A1V4SIK9_RUMHU</name>
<sequence length="588" mass="66452">MQISSEDKKIIKRILYLFRPHIKKVVVILACMLLSAGISMMIPRMSQQLMDKGLLARNYKLLVFFTLATLALLLIDQGLGFLETKKRIYLNSIIPFTLSKNAFKHTLRMKVHFFNSSNASEIMSTIGMDVSNIGRICDSSTFYILSSIFKMVGGFVGLLLIDWKLTIMVVVIVPFRYILVKYIAKKRKQIFEESMEANKHFATFYGDTIAGIKEVKLWGMDRIKIGEYIKEQRKIINANIKMGLIDKLNEFSESLLFQLIIDLIYIVGAYMVFQNSLTVGELFAFITYSSYVTGPISAILNIGYNFVNIIPSAKRYFDFMDREGEPYGGNRNNSAVGVKDSKEVIAFKDVSFSYTGGKQVLDKISFEINKGDKIAIVGANGSGKSTIINLLLRFYQPDSGKILLDGIDITTINLREYRKMISVVSQDMHLFNASIKYNIALNTKMKELYILKAVKECGASKFIDKLPDKLDTVVGRNGAMVSGGERQKIALARAVVRESEILILDEATANYDIESEAAVNKFIGEQLNGRTAIIISHKPDILKYVDKVIILEDGRIVDAGRHEELCRRSNIYKKMMETHDAFKDKHAI</sequence>
<dbReference type="FunFam" id="3.40.50.300:FF:000299">
    <property type="entry name" value="ABC transporter ATP-binding protein/permease"/>
    <property type="match status" value="1"/>
</dbReference>
<evidence type="ECO:0000256" key="4">
    <source>
        <dbReference type="ARBA" id="ARBA00022692"/>
    </source>
</evidence>
<dbReference type="Gene3D" id="3.40.50.300">
    <property type="entry name" value="P-loop containing nucleotide triphosphate hydrolases"/>
    <property type="match status" value="1"/>
</dbReference>
<dbReference type="GO" id="GO:0005524">
    <property type="term" value="F:ATP binding"/>
    <property type="evidence" value="ECO:0007669"/>
    <property type="project" value="UniProtKB-KW"/>
</dbReference>
<dbReference type="OrthoDB" id="9762778at2"/>
<dbReference type="CDD" id="cd07346">
    <property type="entry name" value="ABC_6TM_exporters"/>
    <property type="match status" value="1"/>
</dbReference>
<evidence type="ECO:0000256" key="9">
    <source>
        <dbReference type="ARBA" id="ARBA00023136"/>
    </source>
</evidence>
<feature type="transmembrane region" description="Helical" evidence="10">
    <location>
        <begin position="142"/>
        <end position="161"/>
    </location>
</feature>
<reference evidence="13 14" key="1">
    <citation type="submission" date="2017-03" db="EMBL/GenBank/DDBJ databases">
        <title>Genome sequence of Clostridium hungatei DSM 14427.</title>
        <authorList>
            <person name="Poehlein A."/>
            <person name="Daniel R."/>
        </authorList>
    </citation>
    <scope>NUCLEOTIDE SEQUENCE [LARGE SCALE GENOMIC DNA]</scope>
    <source>
        <strain evidence="13 14">DSM 14427</strain>
    </source>
</reference>
<dbReference type="AlphaFoldDB" id="A0A1V4SIK9"/>
<evidence type="ECO:0000259" key="11">
    <source>
        <dbReference type="PROSITE" id="PS50893"/>
    </source>
</evidence>
<dbReference type="PROSITE" id="PS50893">
    <property type="entry name" value="ABC_TRANSPORTER_2"/>
    <property type="match status" value="1"/>
</dbReference>
<dbReference type="Pfam" id="PF00664">
    <property type="entry name" value="ABC_membrane"/>
    <property type="match status" value="1"/>
</dbReference>
<dbReference type="InterPro" id="IPR017871">
    <property type="entry name" value="ABC_transporter-like_CS"/>
</dbReference>
<dbReference type="InterPro" id="IPR039421">
    <property type="entry name" value="Type_1_exporter"/>
</dbReference>
<keyword evidence="7 13" id="KW-0067">ATP-binding</keyword>
<protein>
    <submittedName>
        <fullName evidence="13">Putative ABC transporter ATP-binding protein</fullName>
    </submittedName>
</protein>
<keyword evidence="6" id="KW-0788">Thiol protease</keyword>
<dbReference type="PROSITE" id="PS50929">
    <property type="entry name" value="ABC_TM1F"/>
    <property type="match status" value="1"/>
</dbReference>
<dbReference type="GO" id="GO:0015421">
    <property type="term" value="F:ABC-type oligopeptide transporter activity"/>
    <property type="evidence" value="ECO:0007669"/>
    <property type="project" value="TreeGrafter"/>
</dbReference>
<feature type="transmembrane region" description="Helical" evidence="10">
    <location>
        <begin position="62"/>
        <end position="82"/>
    </location>
</feature>
<dbReference type="PANTHER" id="PTHR43394:SF1">
    <property type="entry name" value="ATP-BINDING CASSETTE SUB-FAMILY B MEMBER 10, MITOCHONDRIAL"/>
    <property type="match status" value="1"/>
</dbReference>
<keyword evidence="6" id="KW-0378">Hydrolase</keyword>
<organism evidence="13 14">
    <name type="scientific">Ruminiclostridium hungatei</name>
    <name type="common">Clostridium hungatei</name>
    <dbReference type="NCBI Taxonomy" id="48256"/>
    <lineage>
        <taxon>Bacteria</taxon>
        <taxon>Bacillati</taxon>
        <taxon>Bacillota</taxon>
        <taxon>Clostridia</taxon>
        <taxon>Eubacteriales</taxon>
        <taxon>Oscillospiraceae</taxon>
        <taxon>Ruminiclostridium</taxon>
    </lineage>
</organism>
<dbReference type="GO" id="GO:0008234">
    <property type="term" value="F:cysteine-type peptidase activity"/>
    <property type="evidence" value="ECO:0007669"/>
    <property type="project" value="UniProtKB-KW"/>
</dbReference>
<gene>
    <name evidence="13" type="ORF">CLHUN_24520</name>
</gene>
<dbReference type="Pfam" id="PF00005">
    <property type="entry name" value="ABC_tran"/>
    <property type="match status" value="1"/>
</dbReference>
<dbReference type="SMART" id="SM00382">
    <property type="entry name" value="AAA"/>
    <property type="match status" value="1"/>
</dbReference>
<dbReference type="SUPFAM" id="SSF52540">
    <property type="entry name" value="P-loop containing nucleoside triphosphate hydrolases"/>
    <property type="match status" value="1"/>
</dbReference>
<evidence type="ECO:0000256" key="7">
    <source>
        <dbReference type="ARBA" id="ARBA00022840"/>
    </source>
</evidence>
<feature type="transmembrane region" description="Helical" evidence="10">
    <location>
        <begin position="285"/>
        <end position="307"/>
    </location>
</feature>